<feature type="domain" description="Acyltransferase 3" evidence="2">
    <location>
        <begin position="17"/>
        <end position="366"/>
    </location>
</feature>
<accession>A0A916WDP0</accession>
<dbReference type="Pfam" id="PF01757">
    <property type="entry name" value="Acyl_transf_3"/>
    <property type="match status" value="1"/>
</dbReference>
<proteinExistence type="predicted"/>
<reference evidence="3" key="2">
    <citation type="submission" date="2020-09" db="EMBL/GenBank/DDBJ databases">
        <authorList>
            <person name="Sun Q."/>
            <person name="Zhou Y."/>
        </authorList>
    </citation>
    <scope>NUCLEOTIDE SEQUENCE</scope>
    <source>
        <strain evidence="3">CGMCC 1.12813</strain>
    </source>
</reference>
<evidence type="ECO:0000256" key="1">
    <source>
        <dbReference type="SAM" id="Phobius"/>
    </source>
</evidence>
<evidence type="ECO:0000313" key="3">
    <source>
        <dbReference type="EMBL" id="GGA91217.1"/>
    </source>
</evidence>
<dbReference type="InterPro" id="IPR002656">
    <property type="entry name" value="Acyl_transf_3_dom"/>
</dbReference>
<feature type="transmembrane region" description="Helical" evidence="1">
    <location>
        <begin position="329"/>
        <end position="347"/>
    </location>
</feature>
<feature type="transmembrane region" description="Helical" evidence="1">
    <location>
        <begin position="353"/>
        <end position="373"/>
    </location>
</feature>
<dbReference type="GO" id="GO:0016747">
    <property type="term" value="F:acyltransferase activity, transferring groups other than amino-acyl groups"/>
    <property type="evidence" value="ECO:0007669"/>
    <property type="project" value="InterPro"/>
</dbReference>
<dbReference type="Proteomes" id="UP000606922">
    <property type="component" value="Unassembled WGS sequence"/>
</dbReference>
<feature type="transmembrane region" description="Helical" evidence="1">
    <location>
        <begin position="220"/>
        <end position="237"/>
    </location>
</feature>
<keyword evidence="1" id="KW-0472">Membrane</keyword>
<dbReference type="EMBL" id="BMGB01000001">
    <property type="protein sequence ID" value="GGA91217.1"/>
    <property type="molecule type" value="Genomic_DNA"/>
</dbReference>
<evidence type="ECO:0000259" key="2">
    <source>
        <dbReference type="Pfam" id="PF01757"/>
    </source>
</evidence>
<comment type="caution">
    <text evidence="3">The sequence shown here is derived from an EMBL/GenBank/DDBJ whole genome shotgun (WGS) entry which is preliminary data.</text>
</comment>
<sequence length="400" mass="44163">MSQQPSPPRTQPLQRLRSLDGLRGVAAIVVVAYHSLLISPTLSEIVVNNKAAEPGSFWDLLLHSPLRIFIAGNEAVIVFFVLSGLVLTLQVRRERDFNWGNYFPRRLVRLYLPMFASIVFAVIVTLLLHRDREASDSAWVQFYTYPDFDWKFAIQAADVFNGTPDFNSPLWSLRWEVLFSLLLPVFVLIASRGRKLAWAAIALAPLLVLLGYEYTVLPLVYLPAFIVGIALAKLFSLRDDSADAAELAQRSAPWWGHIVWLVVAVASLFLLILHWLLQPGIGQNTHVAFASSALIVIGAAGIVTVAARWTPAVRVLSLPPIHWLGRISFSLYLVHAPILIATANVAHELPWPVQTLIGVGISFGVAELFTRFVDVPSHRLSKKIGRTAPASATPATPPAN</sequence>
<gene>
    <name evidence="3" type="ORF">GCM10010979_02350</name>
</gene>
<feature type="transmembrane region" description="Helical" evidence="1">
    <location>
        <begin position="21"/>
        <end position="46"/>
    </location>
</feature>
<feature type="transmembrane region" description="Helical" evidence="1">
    <location>
        <begin position="171"/>
        <end position="189"/>
    </location>
</feature>
<keyword evidence="3" id="KW-0808">Transferase</keyword>
<feature type="transmembrane region" description="Helical" evidence="1">
    <location>
        <begin position="258"/>
        <end position="277"/>
    </location>
</feature>
<keyword evidence="1" id="KW-0812">Transmembrane</keyword>
<keyword evidence="3" id="KW-0012">Acyltransferase</keyword>
<feature type="transmembrane region" description="Helical" evidence="1">
    <location>
        <begin position="110"/>
        <end position="129"/>
    </location>
</feature>
<keyword evidence="4" id="KW-1185">Reference proteome</keyword>
<dbReference type="AlphaFoldDB" id="A0A916WDP0"/>
<name>A0A916WDP0_9MICO</name>
<protein>
    <submittedName>
        <fullName evidence="3">Acyltransferase</fullName>
    </submittedName>
</protein>
<feature type="transmembrane region" description="Helical" evidence="1">
    <location>
        <begin position="289"/>
        <end position="309"/>
    </location>
</feature>
<dbReference type="PANTHER" id="PTHR23028:SF134">
    <property type="entry name" value="PUTATIVE (AFU_ORTHOLOGUE AFUA_4G08520)-RELATED"/>
    <property type="match status" value="1"/>
</dbReference>
<evidence type="ECO:0000313" key="4">
    <source>
        <dbReference type="Proteomes" id="UP000606922"/>
    </source>
</evidence>
<feature type="transmembrane region" description="Helical" evidence="1">
    <location>
        <begin position="196"/>
        <end position="214"/>
    </location>
</feature>
<dbReference type="PANTHER" id="PTHR23028">
    <property type="entry name" value="ACETYLTRANSFERASE"/>
    <property type="match status" value="1"/>
</dbReference>
<keyword evidence="1" id="KW-1133">Transmembrane helix</keyword>
<dbReference type="RefSeq" id="WP_188508882.1">
    <property type="nucleotide sequence ID" value="NZ_BMGB01000001.1"/>
</dbReference>
<feature type="transmembrane region" description="Helical" evidence="1">
    <location>
        <begin position="66"/>
        <end position="89"/>
    </location>
</feature>
<reference evidence="3" key="1">
    <citation type="journal article" date="2014" name="Int. J. Syst. Evol. Microbiol.">
        <title>Complete genome sequence of Corynebacterium casei LMG S-19264T (=DSM 44701T), isolated from a smear-ripened cheese.</title>
        <authorList>
            <consortium name="US DOE Joint Genome Institute (JGI-PGF)"/>
            <person name="Walter F."/>
            <person name="Albersmeier A."/>
            <person name="Kalinowski J."/>
            <person name="Ruckert C."/>
        </authorList>
    </citation>
    <scope>NUCLEOTIDE SEQUENCE</scope>
    <source>
        <strain evidence="3">CGMCC 1.12813</strain>
    </source>
</reference>
<dbReference type="InterPro" id="IPR050879">
    <property type="entry name" value="Acyltransferase_3"/>
</dbReference>
<organism evidence="3 4">
    <name type="scientific">Conyzicola nivalis</name>
    <dbReference type="NCBI Taxonomy" id="1477021"/>
    <lineage>
        <taxon>Bacteria</taxon>
        <taxon>Bacillati</taxon>
        <taxon>Actinomycetota</taxon>
        <taxon>Actinomycetes</taxon>
        <taxon>Micrococcales</taxon>
        <taxon>Microbacteriaceae</taxon>
        <taxon>Conyzicola</taxon>
    </lineage>
</organism>